<name>A0AAD6NGY5_DREDA</name>
<dbReference type="Proteomes" id="UP001221413">
    <property type="component" value="Unassembled WGS sequence"/>
</dbReference>
<feature type="compositionally biased region" description="Basic and acidic residues" evidence="1">
    <location>
        <begin position="358"/>
        <end position="385"/>
    </location>
</feature>
<dbReference type="InterPro" id="IPR051236">
    <property type="entry name" value="HAT_RTT109-like"/>
</dbReference>
<evidence type="ECO:0000313" key="3">
    <source>
        <dbReference type="EMBL" id="KAJ6259211.1"/>
    </source>
</evidence>
<keyword evidence="2" id="KW-0812">Transmembrane</keyword>
<feature type="compositionally biased region" description="Basic and acidic residues" evidence="1">
    <location>
        <begin position="270"/>
        <end position="293"/>
    </location>
</feature>
<evidence type="ECO:0000256" key="1">
    <source>
        <dbReference type="SAM" id="MobiDB-lite"/>
    </source>
</evidence>
<keyword evidence="2" id="KW-0472">Membrane</keyword>
<dbReference type="AlphaFoldDB" id="A0AAD6NGY5"/>
<organism evidence="3 4">
    <name type="scientific">Drechslerella dactyloides</name>
    <name type="common">Nematode-trapping fungus</name>
    <name type="synonym">Arthrobotrys dactyloides</name>
    <dbReference type="NCBI Taxonomy" id="74499"/>
    <lineage>
        <taxon>Eukaryota</taxon>
        <taxon>Fungi</taxon>
        <taxon>Dikarya</taxon>
        <taxon>Ascomycota</taxon>
        <taxon>Pezizomycotina</taxon>
        <taxon>Orbiliomycetes</taxon>
        <taxon>Orbiliales</taxon>
        <taxon>Orbiliaceae</taxon>
        <taxon>Drechslerella</taxon>
    </lineage>
</organism>
<feature type="region of interest" description="Disordered" evidence="1">
    <location>
        <begin position="120"/>
        <end position="142"/>
    </location>
</feature>
<sequence length="1093" mass="122178">MPPRYVGRLHDGVIYRDRSSPEERFHETIRVIVTYVILNICSIVLIHLNMAPLIDPHFYRPVTTDKVGFIIFRIFSGAWAIITGFYNLTGCMYALRWLRKQWKKEDDEGEFNSVIRTQSNAREEGEGRATGATLWESGGRPARGAVGSTEWFANNNPYTAVRRTHSGTFAAARRTRRQMQQFGAYRLPVEHEPIMEEPTDVDEDYESGTGINSTAGRVSERSRPQITFPNVPPRGVTVPRIADSYPFAPEELAASSTTTWSNSATSAGDLAKKKAEKKRADKRKENKAPKPKDEEDEGEQNATTEGGLTSRKTTKLKHRASDASSVSAGSDASGSASEGSEGDVSKPSSARRRRGHRSTSDRPDAQSEQESDRSQAIEKIVRDGSYHDQQATFRHLNKAIWSEVGEQMQRLAALDQQPASEKSSSVKPQATPDDSKVAPSAINSNSAPIWKRWLGPQPPSMNAEPVINEKSSQPPQESPARNNEPADRQPDETQEEPTPKPYAKRCRRMTVLAAGAIFATIVTLIPPFLTIGGSMVAHDYQFVHGCDKARWDIRLDASGLHPERDNVYNRAIFKDHQGRGFEKEFMMNLEGMATYGVGLDASLVKKHRGYVFYLSDRDLAKQPDGGENVLFPYPVIVAYDNLKHAFYPHDDIWRDLNNDAFFDTSAFMNVSMTVFPSEGIWLEKEEQDGYCGQPKRVLKNNLDQRIIWTVVDDRKDCTVMKVCGSPQATRRQVVIAVGTLLQRLAVSSTCCSKAVGDSAPVGSEVLFGFIVQYLLFAPSVVAAKPEIGLLKKVWKPFGHVAQYVEQWAQKTGLDSYPTSFTRGIEPKKLHSHNDYWRDVPFYQGLSYGAISTEADVWAIDGELLVGHEKTALSPKRTFQSLYVNPIVEVLTKQNPTNKYVNKTSCGVFDQECHQTLYLWVDLKTDAESTWPLVVAQLAPLREKNWLSKWDGKVFLPGPVTVIGTGAASWKVVVGNKTRPRDYFVDAPLLDIGTDSEPKDADGKTPLYDDTTSLFATASLLEMVGYIGREMSPKQLKTVETAVKNAKSRGLQSRIWQTPNWPTQTRRKVWRQLMDVRVGLLNVDDLEDAANGDW</sequence>
<keyword evidence="4" id="KW-1185">Reference proteome</keyword>
<gene>
    <name evidence="3" type="ORF">Dda_6109</name>
</gene>
<evidence type="ECO:0000256" key="2">
    <source>
        <dbReference type="SAM" id="Phobius"/>
    </source>
</evidence>
<feature type="region of interest" description="Disordered" evidence="1">
    <location>
        <begin position="255"/>
        <end position="385"/>
    </location>
</feature>
<feature type="region of interest" description="Disordered" evidence="1">
    <location>
        <begin position="200"/>
        <end position="235"/>
    </location>
</feature>
<feature type="compositionally biased region" description="Low complexity" evidence="1">
    <location>
        <begin position="322"/>
        <end position="339"/>
    </location>
</feature>
<dbReference type="PANTHER" id="PTHR31571">
    <property type="entry name" value="ALTERED INHERITANCE OF MITOCHONDRIA PROTEIN 6"/>
    <property type="match status" value="1"/>
</dbReference>
<evidence type="ECO:0008006" key="5">
    <source>
        <dbReference type="Google" id="ProtNLM"/>
    </source>
</evidence>
<feature type="compositionally biased region" description="Polar residues" evidence="1">
    <location>
        <begin position="469"/>
        <end position="481"/>
    </location>
</feature>
<dbReference type="EMBL" id="JAQGDS010000007">
    <property type="protein sequence ID" value="KAJ6259211.1"/>
    <property type="molecule type" value="Genomic_DNA"/>
</dbReference>
<protein>
    <recommendedName>
        <fullName evidence="5">Altered inheritance of mitochondria protein 6</fullName>
    </recommendedName>
</protein>
<reference evidence="3" key="1">
    <citation type="submission" date="2023-01" db="EMBL/GenBank/DDBJ databases">
        <title>The chitinases involved in constricting ring structure development in the nematode-trapping fungus Drechslerella dactyloides.</title>
        <authorList>
            <person name="Wang R."/>
            <person name="Zhang L."/>
            <person name="Tang P."/>
            <person name="Li S."/>
            <person name="Liang L."/>
        </authorList>
    </citation>
    <scope>NUCLEOTIDE SEQUENCE</scope>
    <source>
        <strain evidence="3">YMF1.00031</strain>
    </source>
</reference>
<feature type="compositionally biased region" description="Polar residues" evidence="1">
    <location>
        <begin position="300"/>
        <end position="311"/>
    </location>
</feature>
<accession>A0AAD6NGY5</accession>
<feature type="compositionally biased region" description="Low complexity" evidence="1">
    <location>
        <begin position="255"/>
        <end position="267"/>
    </location>
</feature>
<feature type="transmembrane region" description="Helical" evidence="2">
    <location>
        <begin position="70"/>
        <end position="95"/>
    </location>
</feature>
<feature type="compositionally biased region" description="Polar residues" evidence="1">
    <location>
        <begin position="417"/>
        <end position="428"/>
    </location>
</feature>
<proteinExistence type="predicted"/>
<comment type="caution">
    <text evidence="3">The sequence shown here is derived from an EMBL/GenBank/DDBJ whole genome shotgun (WGS) entry which is preliminary data.</text>
</comment>
<feature type="transmembrane region" description="Helical" evidence="2">
    <location>
        <begin position="28"/>
        <end position="50"/>
    </location>
</feature>
<dbReference type="PANTHER" id="PTHR31571:SF1">
    <property type="entry name" value="ALTERED INHERITANCE OF MITOCHONDRIA PROTEIN 6"/>
    <property type="match status" value="1"/>
</dbReference>
<keyword evidence="2" id="KW-1133">Transmembrane helix</keyword>
<evidence type="ECO:0000313" key="4">
    <source>
        <dbReference type="Proteomes" id="UP001221413"/>
    </source>
</evidence>
<feature type="region of interest" description="Disordered" evidence="1">
    <location>
        <begin position="410"/>
        <end position="503"/>
    </location>
</feature>
<feature type="transmembrane region" description="Helical" evidence="2">
    <location>
        <begin position="509"/>
        <end position="529"/>
    </location>
</feature>